<feature type="domain" description="PAS" evidence="17">
    <location>
        <begin position="46"/>
        <end position="87"/>
    </location>
</feature>
<dbReference type="PRINTS" id="PR00344">
    <property type="entry name" value="BCTRLSENSOR"/>
</dbReference>
<evidence type="ECO:0000256" key="12">
    <source>
        <dbReference type="ARBA" id="ARBA00023012"/>
    </source>
</evidence>
<evidence type="ECO:0000256" key="7">
    <source>
        <dbReference type="ARBA" id="ARBA00022692"/>
    </source>
</evidence>
<dbReference type="AlphaFoldDB" id="E8N8J0"/>
<evidence type="ECO:0000256" key="13">
    <source>
        <dbReference type="ARBA" id="ARBA00023136"/>
    </source>
</evidence>
<dbReference type="InterPro" id="IPR005467">
    <property type="entry name" value="His_kinase_dom"/>
</dbReference>
<dbReference type="EC" id="2.7.13.3" evidence="4"/>
<evidence type="ECO:0000256" key="4">
    <source>
        <dbReference type="ARBA" id="ARBA00012438"/>
    </source>
</evidence>
<dbReference type="STRING" id="979556.MTES_2682"/>
<evidence type="ECO:0000256" key="9">
    <source>
        <dbReference type="ARBA" id="ARBA00022777"/>
    </source>
</evidence>
<dbReference type="InterPro" id="IPR001610">
    <property type="entry name" value="PAC"/>
</dbReference>
<dbReference type="GO" id="GO:0005524">
    <property type="term" value="F:ATP binding"/>
    <property type="evidence" value="ECO:0007669"/>
    <property type="project" value="UniProtKB-KW"/>
</dbReference>
<dbReference type="CDD" id="cd00082">
    <property type="entry name" value="HisKA"/>
    <property type="match status" value="1"/>
</dbReference>
<evidence type="ECO:0000256" key="1">
    <source>
        <dbReference type="ARBA" id="ARBA00000085"/>
    </source>
</evidence>
<feature type="domain" description="Histidine kinase" evidence="16">
    <location>
        <begin position="161"/>
        <end position="366"/>
    </location>
</feature>
<keyword evidence="8" id="KW-0547">Nucleotide-binding</keyword>
<dbReference type="HOGENOM" id="CLU_000445_114_0_11"/>
<proteinExistence type="predicted"/>
<dbReference type="InterPro" id="IPR050351">
    <property type="entry name" value="BphY/WalK/GraS-like"/>
</dbReference>
<dbReference type="PROSITE" id="PS50109">
    <property type="entry name" value="HIS_KIN"/>
    <property type="match status" value="1"/>
</dbReference>
<evidence type="ECO:0000256" key="5">
    <source>
        <dbReference type="ARBA" id="ARBA00022553"/>
    </source>
</evidence>
<dbReference type="GO" id="GO:0000156">
    <property type="term" value="F:phosphorelay response regulator activity"/>
    <property type="evidence" value="ECO:0007669"/>
    <property type="project" value="TreeGrafter"/>
</dbReference>
<dbReference type="InterPro" id="IPR036890">
    <property type="entry name" value="HATPase_C_sf"/>
</dbReference>
<evidence type="ECO:0000256" key="11">
    <source>
        <dbReference type="ARBA" id="ARBA00022989"/>
    </source>
</evidence>
<dbReference type="SUPFAM" id="SSF55785">
    <property type="entry name" value="PYP-like sensor domain (PAS domain)"/>
    <property type="match status" value="1"/>
</dbReference>
<keyword evidence="12" id="KW-0902">Two-component regulatory system</keyword>
<dbReference type="Pfam" id="PF00989">
    <property type="entry name" value="PAS"/>
    <property type="match status" value="1"/>
</dbReference>
<dbReference type="Gene3D" id="3.30.565.10">
    <property type="entry name" value="Histidine kinase-like ATPase, C-terminal domain"/>
    <property type="match status" value="1"/>
</dbReference>
<reference evidence="19 20" key="1">
    <citation type="journal article" date="2011" name="J. Bacteriol.">
        <title>Genome sequence of Microbacterium testaceum StLB037, an N-acylhomoserine lactone-degrading bacterium isolated from potato leaves.</title>
        <authorList>
            <person name="Morohoshi T."/>
            <person name="Wang W.-Z."/>
            <person name="Someya N."/>
            <person name="Ikeda T."/>
        </authorList>
    </citation>
    <scope>NUCLEOTIDE SEQUENCE [LARGE SCALE GENOMIC DNA]</scope>
    <source>
        <strain evidence="19 20">StLB037</strain>
    </source>
</reference>
<dbReference type="Proteomes" id="UP000008975">
    <property type="component" value="Chromosome"/>
</dbReference>
<dbReference type="InterPro" id="IPR036097">
    <property type="entry name" value="HisK_dim/P_sf"/>
</dbReference>
<evidence type="ECO:0000259" key="16">
    <source>
        <dbReference type="PROSITE" id="PS50109"/>
    </source>
</evidence>
<keyword evidence="7" id="KW-0812">Transmembrane</keyword>
<comment type="catalytic activity">
    <reaction evidence="1">
        <text>ATP + protein L-histidine = ADP + protein N-phospho-L-histidine.</text>
        <dbReference type="EC" id="2.7.13.3"/>
    </reaction>
</comment>
<dbReference type="KEGG" id="mts:MTES_2682"/>
<evidence type="ECO:0000313" key="20">
    <source>
        <dbReference type="Proteomes" id="UP000008975"/>
    </source>
</evidence>
<evidence type="ECO:0000256" key="8">
    <source>
        <dbReference type="ARBA" id="ARBA00022741"/>
    </source>
</evidence>
<dbReference type="Pfam" id="PF02518">
    <property type="entry name" value="HATPase_c"/>
    <property type="match status" value="1"/>
</dbReference>
<evidence type="ECO:0000259" key="17">
    <source>
        <dbReference type="PROSITE" id="PS50112"/>
    </source>
</evidence>
<dbReference type="PROSITE" id="PS50112">
    <property type="entry name" value="PAS"/>
    <property type="match status" value="1"/>
</dbReference>
<dbReference type="SUPFAM" id="SSF55874">
    <property type="entry name" value="ATPase domain of HSP90 chaperone/DNA topoisomerase II/histidine kinase"/>
    <property type="match status" value="1"/>
</dbReference>
<evidence type="ECO:0000256" key="3">
    <source>
        <dbReference type="ARBA" id="ARBA00004236"/>
    </source>
</evidence>
<dbReference type="SMART" id="SM00086">
    <property type="entry name" value="PAC"/>
    <property type="match status" value="1"/>
</dbReference>
<dbReference type="GO" id="GO:0030295">
    <property type="term" value="F:protein kinase activator activity"/>
    <property type="evidence" value="ECO:0007669"/>
    <property type="project" value="TreeGrafter"/>
</dbReference>
<dbReference type="PANTHER" id="PTHR42878">
    <property type="entry name" value="TWO-COMPONENT HISTIDINE KINASE"/>
    <property type="match status" value="1"/>
</dbReference>
<keyword evidence="6" id="KW-0808">Transferase</keyword>
<evidence type="ECO:0000313" key="19">
    <source>
        <dbReference type="EMBL" id="BAJ75646.1"/>
    </source>
</evidence>
<gene>
    <name evidence="19" type="ordered locus">MTES_2682</name>
</gene>
<accession>E8N8J0</accession>
<evidence type="ECO:0000256" key="14">
    <source>
        <dbReference type="ARBA" id="ARBA00039401"/>
    </source>
</evidence>
<dbReference type="eggNOG" id="COG5002">
    <property type="taxonomic scope" value="Bacteria"/>
</dbReference>
<evidence type="ECO:0000256" key="15">
    <source>
        <dbReference type="SAM" id="MobiDB-lite"/>
    </source>
</evidence>
<dbReference type="GO" id="GO:0000155">
    <property type="term" value="F:phosphorelay sensor kinase activity"/>
    <property type="evidence" value="ECO:0007669"/>
    <property type="project" value="InterPro"/>
</dbReference>
<dbReference type="InterPro" id="IPR003661">
    <property type="entry name" value="HisK_dim/P_dom"/>
</dbReference>
<protein>
    <recommendedName>
        <fullName evidence="14">Sensor-like histidine kinase SenX3</fullName>
        <ecNumber evidence="4">2.7.13.3</ecNumber>
    </recommendedName>
</protein>
<dbReference type="PROSITE" id="PS50113">
    <property type="entry name" value="PAC"/>
    <property type="match status" value="1"/>
</dbReference>
<organism evidence="19 20">
    <name type="scientific">Microbacterium testaceum (strain StLB037)</name>
    <dbReference type="NCBI Taxonomy" id="979556"/>
    <lineage>
        <taxon>Bacteria</taxon>
        <taxon>Bacillati</taxon>
        <taxon>Actinomycetota</taxon>
        <taxon>Actinomycetes</taxon>
        <taxon>Micrococcales</taxon>
        <taxon>Microbacteriaceae</taxon>
        <taxon>Microbacterium</taxon>
    </lineage>
</organism>
<reference key="2">
    <citation type="submission" date="2011-02" db="EMBL/GenBank/DDBJ databases">
        <title>Genome sequence of Microbacterium testaceum StLB037.</title>
        <authorList>
            <person name="Morohoshi T."/>
            <person name="Wang W.Z."/>
            <person name="Someya N."/>
            <person name="Ikeda T."/>
        </authorList>
    </citation>
    <scope>NUCLEOTIDE SEQUENCE</scope>
    <source>
        <strain>StLB037</strain>
    </source>
</reference>
<keyword evidence="10" id="KW-0067">ATP-binding</keyword>
<dbReference type="SMART" id="SM00387">
    <property type="entry name" value="HATPase_c"/>
    <property type="match status" value="1"/>
</dbReference>
<keyword evidence="5" id="KW-0597">Phosphoprotein</keyword>
<evidence type="ECO:0000259" key="18">
    <source>
        <dbReference type="PROSITE" id="PS50113"/>
    </source>
</evidence>
<name>E8N8J0_MICTS</name>
<feature type="region of interest" description="Disordered" evidence="15">
    <location>
        <begin position="1"/>
        <end position="25"/>
    </location>
</feature>
<dbReference type="SUPFAM" id="SSF47384">
    <property type="entry name" value="Homodimeric domain of signal transducing histidine kinase"/>
    <property type="match status" value="1"/>
</dbReference>
<dbReference type="InterPro" id="IPR004358">
    <property type="entry name" value="Sig_transdc_His_kin-like_C"/>
</dbReference>
<comment type="subcellular location">
    <subcellularLocation>
        <location evidence="3">Cell membrane</location>
    </subcellularLocation>
    <subcellularLocation>
        <location evidence="2">Membrane</location>
        <topology evidence="2">Multi-pass membrane protein</topology>
    </subcellularLocation>
</comment>
<keyword evidence="13" id="KW-0472">Membrane</keyword>
<dbReference type="InterPro" id="IPR000014">
    <property type="entry name" value="PAS"/>
</dbReference>
<feature type="domain" description="PAC" evidence="18">
    <location>
        <begin position="103"/>
        <end position="157"/>
    </location>
</feature>
<dbReference type="EMBL" id="AP012052">
    <property type="protein sequence ID" value="BAJ75646.1"/>
    <property type="molecule type" value="Genomic_DNA"/>
</dbReference>
<keyword evidence="11" id="KW-1133">Transmembrane helix</keyword>
<evidence type="ECO:0000256" key="10">
    <source>
        <dbReference type="ARBA" id="ARBA00022840"/>
    </source>
</evidence>
<dbReference type="InterPro" id="IPR013767">
    <property type="entry name" value="PAS_fold"/>
</dbReference>
<dbReference type="NCBIfam" id="TIGR00229">
    <property type="entry name" value="sensory_box"/>
    <property type="match status" value="1"/>
</dbReference>
<dbReference type="InterPro" id="IPR035965">
    <property type="entry name" value="PAS-like_dom_sf"/>
</dbReference>
<sequence length="370" mass="40663">MFRRARMSAPVPPRADDVPGGPDRPLASFRRVLPTDWDDQVDLFAIVKLDGGGFVRGWNLGAQLIKGYTEDEILGSHFSRFYREEDRRRGIPDRLLAAAQRDGHVEDTGWRVRQDGSEFWARVTISAIRSEQGQVLGFVKLVRDLTSEKQIADEQAALQRTFAHDLLSPVTALRGYLDLLSEELPADHRLLRLASETSDHLVAMAQALMTDALTRPERGRRQATLDLIARGAVALVLPGEGPGRVVFGRMDAVAVKGDILGLRRAVANVLENAAKYSDDEITIEVYETDEGAAVSVSDRGRGIHPEDLQRIVEEGERGRFADAQDGGSGIGLASVQRIVTEHHGVLRLSSEPGVGTRVTISIPRAEELDL</sequence>
<dbReference type="GO" id="GO:0007234">
    <property type="term" value="P:osmosensory signaling via phosphorelay pathway"/>
    <property type="evidence" value="ECO:0007669"/>
    <property type="project" value="TreeGrafter"/>
</dbReference>
<keyword evidence="9" id="KW-0418">Kinase</keyword>
<dbReference type="GO" id="GO:0006355">
    <property type="term" value="P:regulation of DNA-templated transcription"/>
    <property type="evidence" value="ECO:0007669"/>
    <property type="project" value="InterPro"/>
</dbReference>
<dbReference type="InterPro" id="IPR000700">
    <property type="entry name" value="PAS-assoc_C"/>
</dbReference>
<evidence type="ECO:0000256" key="2">
    <source>
        <dbReference type="ARBA" id="ARBA00004141"/>
    </source>
</evidence>
<dbReference type="InterPro" id="IPR003594">
    <property type="entry name" value="HATPase_dom"/>
</dbReference>
<dbReference type="Gene3D" id="3.30.450.20">
    <property type="entry name" value="PAS domain"/>
    <property type="match status" value="1"/>
</dbReference>
<dbReference type="PANTHER" id="PTHR42878:SF7">
    <property type="entry name" value="SENSOR HISTIDINE KINASE GLRK"/>
    <property type="match status" value="1"/>
</dbReference>
<dbReference type="CDD" id="cd00130">
    <property type="entry name" value="PAS"/>
    <property type="match status" value="1"/>
</dbReference>
<dbReference type="GO" id="GO:0005886">
    <property type="term" value="C:plasma membrane"/>
    <property type="evidence" value="ECO:0007669"/>
    <property type="project" value="UniProtKB-SubCell"/>
</dbReference>
<evidence type="ECO:0000256" key="6">
    <source>
        <dbReference type="ARBA" id="ARBA00022679"/>
    </source>
</evidence>